<dbReference type="Gene3D" id="3.30.1490.20">
    <property type="entry name" value="ATP-grasp fold, A domain"/>
    <property type="match status" value="1"/>
</dbReference>
<dbReference type="Gene3D" id="3.40.50.20">
    <property type="match status" value="1"/>
</dbReference>
<dbReference type="PROSITE" id="PS50968">
    <property type="entry name" value="BIOTINYL_LIPOYL"/>
    <property type="match status" value="1"/>
</dbReference>
<dbReference type="SUPFAM" id="SSF51246">
    <property type="entry name" value="Rudiment single hybrid motif"/>
    <property type="match status" value="1"/>
</dbReference>
<evidence type="ECO:0000256" key="4">
    <source>
        <dbReference type="ARBA" id="ARBA00022598"/>
    </source>
</evidence>
<evidence type="ECO:0000313" key="22">
    <source>
        <dbReference type="Proteomes" id="UP000695000"/>
    </source>
</evidence>
<feature type="domain" description="Biotin carboxylation" evidence="19">
    <location>
        <begin position="182"/>
        <end position="678"/>
    </location>
</feature>
<dbReference type="PROSITE" id="PS00188">
    <property type="entry name" value="BIOTIN"/>
    <property type="match status" value="1"/>
</dbReference>
<dbReference type="Gene3D" id="2.40.50.100">
    <property type="match status" value="1"/>
</dbReference>
<dbReference type="InterPro" id="IPR011053">
    <property type="entry name" value="Single_hybrid_motif"/>
</dbReference>
<dbReference type="PROSITE" id="PS00866">
    <property type="entry name" value="CPSASE_1"/>
    <property type="match status" value="1"/>
</dbReference>
<evidence type="ECO:0000259" key="20">
    <source>
        <dbReference type="PROSITE" id="PS50980"/>
    </source>
</evidence>
<comment type="cofactor">
    <cofactor evidence="1">
        <name>biotin</name>
        <dbReference type="ChEBI" id="CHEBI:57586"/>
    </cofactor>
</comment>
<dbReference type="Pfam" id="PF21385">
    <property type="entry name" value="ACCA_BT"/>
    <property type="match status" value="1"/>
</dbReference>
<dbReference type="PROSITE" id="PS50975">
    <property type="entry name" value="ATP_GRASP"/>
    <property type="match status" value="1"/>
</dbReference>
<evidence type="ECO:0000259" key="18">
    <source>
        <dbReference type="PROSITE" id="PS50975"/>
    </source>
</evidence>
<evidence type="ECO:0000256" key="14">
    <source>
        <dbReference type="PROSITE-ProRule" id="PRU00409"/>
    </source>
</evidence>
<dbReference type="Pfam" id="PF00364">
    <property type="entry name" value="Biotin_lipoyl"/>
    <property type="match status" value="1"/>
</dbReference>
<evidence type="ECO:0000259" key="17">
    <source>
        <dbReference type="PROSITE" id="PS50968"/>
    </source>
</evidence>
<comment type="catalytic activity">
    <reaction evidence="13">
        <text>N(6)-biotinyl-L-lysyl-[protein] + hydrogencarbonate + ATP = N(6)-carboxybiotinyl-L-lysyl-[protein] + ADP + phosphate + H(+)</text>
        <dbReference type="Rhea" id="RHEA:13501"/>
        <dbReference type="Rhea" id="RHEA-COMP:10505"/>
        <dbReference type="Rhea" id="RHEA-COMP:10506"/>
        <dbReference type="ChEBI" id="CHEBI:15378"/>
        <dbReference type="ChEBI" id="CHEBI:17544"/>
        <dbReference type="ChEBI" id="CHEBI:30616"/>
        <dbReference type="ChEBI" id="CHEBI:43474"/>
        <dbReference type="ChEBI" id="CHEBI:83144"/>
        <dbReference type="ChEBI" id="CHEBI:83145"/>
        <dbReference type="ChEBI" id="CHEBI:456216"/>
        <dbReference type="EC" id="6.3.4.14"/>
    </reaction>
</comment>
<dbReference type="Pfam" id="PF02786">
    <property type="entry name" value="CPSase_L_D2"/>
    <property type="match status" value="1"/>
</dbReference>
<proteinExistence type="predicted"/>
<evidence type="ECO:0000259" key="19">
    <source>
        <dbReference type="PROSITE" id="PS50979"/>
    </source>
</evidence>
<dbReference type="InterPro" id="IPR011764">
    <property type="entry name" value="Biotin_carboxylation_dom"/>
</dbReference>
<dbReference type="Pfam" id="PF08326">
    <property type="entry name" value="ACC_central"/>
    <property type="match status" value="1"/>
</dbReference>
<evidence type="ECO:0000256" key="1">
    <source>
        <dbReference type="ARBA" id="ARBA00001953"/>
    </source>
</evidence>
<keyword evidence="4" id="KW-0436">Ligase</keyword>
<keyword evidence="8" id="KW-0443">Lipid metabolism</keyword>
<name>A0ABM1MZJ7_NICVS</name>
<keyword evidence="5 14" id="KW-0547">Nucleotide-binding</keyword>
<dbReference type="Pfam" id="PF01039">
    <property type="entry name" value="Carboxyl_trans"/>
    <property type="match status" value="1"/>
</dbReference>
<feature type="domain" description="CoA carboxyltransferase C-terminal" evidence="21">
    <location>
        <begin position="1970"/>
        <end position="2305"/>
    </location>
</feature>
<feature type="region of interest" description="Disordered" evidence="15">
    <location>
        <begin position="111"/>
        <end position="133"/>
    </location>
</feature>
<organism evidence="22 23">
    <name type="scientific">Nicrophorus vespilloides</name>
    <name type="common">Boreal carrion beetle</name>
    <dbReference type="NCBI Taxonomy" id="110193"/>
    <lineage>
        <taxon>Eukaryota</taxon>
        <taxon>Metazoa</taxon>
        <taxon>Ecdysozoa</taxon>
        <taxon>Arthropoda</taxon>
        <taxon>Hexapoda</taxon>
        <taxon>Insecta</taxon>
        <taxon>Pterygota</taxon>
        <taxon>Neoptera</taxon>
        <taxon>Endopterygota</taxon>
        <taxon>Coleoptera</taxon>
        <taxon>Polyphaga</taxon>
        <taxon>Staphyliniformia</taxon>
        <taxon>Silphidae</taxon>
        <taxon>Nicrophorinae</taxon>
        <taxon>Nicrophorus</taxon>
    </lineage>
</organism>
<keyword evidence="16" id="KW-0732">Signal</keyword>
<feature type="signal peptide" evidence="16">
    <location>
        <begin position="1"/>
        <end position="19"/>
    </location>
</feature>
<keyword evidence="9" id="KW-0275">Fatty acid biosynthesis</keyword>
<dbReference type="InterPro" id="IPR011761">
    <property type="entry name" value="ATP-grasp"/>
</dbReference>
<dbReference type="Proteomes" id="UP000695000">
    <property type="component" value="Unplaced"/>
</dbReference>
<dbReference type="Pfam" id="PF02785">
    <property type="entry name" value="Biotin_carb_C"/>
    <property type="match status" value="1"/>
</dbReference>
<evidence type="ECO:0000256" key="15">
    <source>
        <dbReference type="SAM" id="MobiDB-lite"/>
    </source>
</evidence>
<feature type="domain" description="Lipoyl-binding" evidence="17">
    <location>
        <begin position="805"/>
        <end position="879"/>
    </location>
</feature>
<dbReference type="GeneID" id="108565193"/>
<evidence type="ECO:0000256" key="12">
    <source>
        <dbReference type="ARBA" id="ARBA00048065"/>
    </source>
</evidence>
<evidence type="ECO:0000256" key="3">
    <source>
        <dbReference type="ARBA" id="ARBA00022516"/>
    </source>
</evidence>
<evidence type="ECO:0000313" key="23">
    <source>
        <dbReference type="RefSeq" id="XP_017779997.1"/>
    </source>
</evidence>
<evidence type="ECO:0000256" key="6">
    <source>
        <dbReference type="ARBA" id="ARBA00022832"/>
    </source>
</evidence>
<dbReference type="InterPro" id="IPR011763">
    <property type="entry name" value="COA_CT_C"/>
</dbReference>
<dbReference type="InterPro" id="IPR011762">
    <property type="entry name" value="COA_CT_N"/>
</dbReference>
<keyword evidence="3" id="KW-0444">Lipid biosynthesis</keyword>
<dbReference type="Gene3D" id="3.30.470.20">
    <property type="entry name" value="ATP-grasp fold, B domain"/>
    <property type="match status" value="1"/>
</dbReference>
<dbReference type="SUPFAM" id="SSF56059">
    <property type="entry name" value="Glutathione synthetase ATP-binding domain-like"/>
    <property type="match status" value="1"/>
</dbReference>
<dbReference type="SUPFAM" id="SSF52096">
    <property type="entry name" value="ClpP/crotonase"/>
    <property type="match status" value="2"/>
</dbReference>
<dbReference type="SMART" id="SM00878">
    <property type="entry name" value="Biotin_carb_C"/>
    <property type="match status" value="1"/>
</dbReference>
<dbReference type="PROSITE" id="PS50979">
    <property type="entry name" value="BC"/>
    <property type="match status" value="1"/>
</dbReference>
<evidence type="ECO:0000256" key="10">
    <source>
        <dbReference type="ARBA" id="ARBA00023267"/>
    </source>
</evidence>
<dbReference type="InterPro" id="IPR011054">
    <property type="entry name" value="Rudment_hybrid_motif"/>
</dbReference>
<dbReference type="Gene3D" id="2.40.460.10">
    <property type="entry name" value="Biotin dependent carboxylase carboxyltransferase"/>
    <property type="match status" value="1"/>
</dbReference>
<protein>
    <submittedName>
        <fullName evidence="23">Acetyl-CoA carboxylase isoform X1</fullName>
    </submittedName>
</protein>
<dbReference type="PANTHER" id="PTHR45728">
    <property type="entry name" value="ACETYL-COA CARBOXYLASE, ISOFORM A"/>
    <property type="match status" value="1"/>
</dbReference>
<comment type="pathway">
    <text evidence="2">Lipid metabolism; malonyl-CoA biosynthesis; malonyl-CoA from acetyl-CoA: step 1/1.</text>
</comment>
<dbReference type="InterPro" id="IPR013537">
    <property type="entry name" value="AcCoA_COase_cen"/>
</dbReference>
<dbReference type="SUPFAM" id="SSF52440">
    <property type="entry name" value="PreATP-grasp domain"/>
    <property type="match status" value="1"/>
</dbReference>
<evidence type="ECO:0000256" key="5">
    <source>
        <dbReference type="ARBA" id="ARBA00022741"/>
    </source>
</evidence>
<dbReference type="InterPro" id="IPR001882">
    <property type="entry name" value="Biotin_BS"/>
</dbReference>
<evidence type="ECO:0000256" key="9">
    <source>
        <dbReference type="ARBA" id="ARBA00023160"/>
    </source>
</evidence>
<dbReference type="PROSITE" id="PS50989">
    <property type="entry name" value="COA_CT_CTER"/>
    <property type="match status" value="1"/>
</dbReference>
<dbReference type="Pfam" id="PF00289">
    <property type="entry name" value="Biotin_carb_N"/>
    <property type="match status" value="1"/>
</dbReference>
<dbReference type="PANTHER" id="PTHR45728:SF3">
    <property type="entry name" value="ACETYL-COA CARBOXYLASE"/>
    <property type="match status" value="1"/>
</dbReference>
<feature type="compositionally biased region" description="Polar residues" evidence="15">
    <location>
        <begin position="113"/>
        <end position="133"/>
    </location>
</feature>
<accession>A0ABM1MZJ7</accession>
<dbReference type="InterPro" id="IPR005479">
    <property type="entry name" value="CPAse_ATP-bd"/>
</dbReference>
<keyword evidence="22" id="KW-1185">Reference proteome</keyword>
<dbReference type="Gene3D" id="3.90.226.10">
    <property type="entry name" value="2-enoyl-CoA Hydratase, Chain A, domain 1"/>
    <property type="match status" value="2"/>
</dbReference>
<dbReference type="RefSeq" id="XP_017779997.1">
    <property type="nucleotide sequence ID" value="XM_017924508.1"/>
</dbReference>
<dbReference type="InterPro" id="IPR029045">
    <property type="entry name" value="ClpP/crotonase-like_dom_sf"/>
</dbReference>
<dbReference type="InterPro" id="IPR016185">
    <property type="entry name" value="PreATP-grasp_dom_sf"/>
</dbReference>
<dbReference type="PROSITE" id="PS50980">
    <property type="entry name" value="COA_CT_NTER"/>
    <property type="match status" value="1"/>
</dbReference>
<dbReference type="InterPro" id="IPR049076">
    <property type="entry name" value="ACCA"/>
</dbReference>
<dbReference type="InterPro" id="IPR049074">
    <property type="entry name" value="ACCA_BT"/>
</dbReference>
<dbReference type="InterPro" id="IPR000089">
    <property type="entry name" value="Biotin_lipoyl"/>
</dbReference>
<evidence type="ECO:0000256" key="13">
    <source>
        <dbReference type="ARBA" id="ARBA00048600"/>
    </source>
</evidence>
<dbReference type="InterPro" id="IPR005482">
    <property type="entry name" value="Biotin_COase_C"/>
</dbReference>
<keyword evidence="7 14" id="KW-0067">ATP-binding</keyword>
<evidence type="ECO:0000256" key="11">
    <source>
        <dbReference type="ARBA" id="ARBA00023268"/>
    </source>
</evidence>
<evidence type="ECO:0000256" key="2">
    <source>
        <dbReference type="ARBA" id="ARBA00004956"/>
    </source>
</evidence>
<dbReference type="InterPro" id="IPR034733">
    <property type="entry name" value="AcCoA_carboxyl_beta"/>
</dbReference>
<dbReference type="InterPro" id="IPR005481">
    <property type="entry name" value="BC-like_N"/>
</dbReference>
<keyword evidence="6" id="KW-0276">Fatty acid metabolism</keyword>
<feature type="chain" id="PRO_5046061532" evidence="16">
    <location>
        <begin position="20"/>
        <end position="2417"/>
    </location>
</feature>
<evidence type="ECO:0000256" key="16">
    <source>
        <dbReference type="SAM" id="SignalP"/>
    </source>
</evidence>
<keyword evidence="11" id="KW-0511">Multifunctional enzyme</keyword>
<gene>
    <name evidence="23" type="primary">LOC108565193</name>
</gene>
<dbReference type="InterPro" id="IPR013815">
    <property type="entry name" value="ATP_grasp_subdomain_1"/>
</dbReference>
<feature type="domain" description="CoA carboxyltransferase N-terminal" evidence="20">
    <location>
        <begin position="1626"/>
        <end position="1966"/>
    </location>
</feature>
<evidence type="ECO:0000256" key="7">
    <source>
        <dbReference type="ARBA" id="ARBA00022840"/>
    </source>
</evidence>
<evidence type="ECO:0000259" key="21">
    <source>
        <dbReference type="PROSITE" id="PS50989"/>
    </source>
</evidence>
<sequence>MLFFLLALFVAIFLQQLFRRFRNETPGGLRLMDSGIYVMSVSESVEARSETVEGSTDTDTGSGSEEFVFLEDGESGDVDLSDVVVKMSEEAVQWTLGDEAREEAEDTFPSGIETATTVPPVSSSNGQGGLTSEQRTALIEKRRRLKPSMSQGTVMLHNRMQEKDFIVATPEVFVKRFNGTKVINKVLIANNGIAAVKCMRSVRRWSYEMFKNERAVRFVVMVTPEDLKANAEYIKMADHYVPVPGGTNNNNYANVELIIDIAIRQQVQAVWAGWGHASENPKLPELLHKNNIAFIGPPEKAMWALGDKIASSIVAQTAEIPTLPWSGSELKAQYSGKKIKISSELFARGCVHSAEEGLMAAQKIGFPVMIKASEGGGGKGIRKVDNAEDFAQAFRQVQAEVPGSPIFVMKLAKCARHLEVQLLADQYGNAISLFGRDCSIQRRHQKIIEEAPAVIAEPSVFEDMEKAAVRLAKMVGYVSAGTVEYLYDTSGQYYFLELNPRLQVEHPCTEMVSDVNLPAAQLQIAMGLPLHYIKDIRLLYGESPWGMTEIDFDQPKHKPQPWGHVIAARITSENPDEGFKPSSGTVQELNFRSSKNVWGYFSVAASGGLHEFADSQFGHCFSWGENREQARENLVIALKELSIRGDFRTTVEYLITLLETKSFQENTIDTAWLDILISERMQSEKPDIMLGVMCGSLHIADKTISTSFQEFQNSLERGQVQGSNTLNNVVDVELINDGSKYKIQATKSGANSYFLVMNGSFKEIEIHRLSDGGILLSVDGSSFTTYMKEEVDHYRIVIGNQTCVFEKENDPTLLRSPSAGKLISFLVDDGTHIFRGQAYAEIEVMKMVMTLTSTESGLLYYAKRPGAVMEPGSIIATIELDDPCLVAKAQLYKGPFPELDVSHPVASDKLNHIHNSYKSILENHLAGFCLPEPYNAPRLREVIEKFMSSLRDPSLPLLEMQEVIASISGRIPAAVEKKIRKLMALYERNITSVLAQFPSQQIASVIDSHAASMQKRTERDGFFLATEGIVQLVQRYRNGIRGRMKAAVHDLLKHYYLVESQFQLGHYDKCVSVLRDKNKDDMAAVTATIFSHGQVAKKNMLVTMLIDHLWSNEPGLTDELAASLNELTTLNRSEHSRVALRARQVLIAAHQPAYELRHNQMESIFLSAVDMYGHEFHPENLQKLIVSETSIFDILHDFFYHTNRAVCNAALEVYVRRAYTSYDITCLQHVELSGEVPLVHFQFLLPPSHPNRLIKLDCIKEDGETVKIYDSFQRTGCMSAFESFQQFETYADEIFDLIADFSSPASVCVKDMQVLESGSESRADSTSINVSLSLDGQRQIPEDDSLQEPIHILHIGVKDRGDADDSTMSKIFGSFCLRHKEELENRGIRRITFAALKNKQFPKFFTYRSRDDFKEDRIYRHLEPACAFQLELNRMRSYNLEALPTSNQKMHLYLGKAKVAPGLDVTDYRFFIRSIIRHSDLITKEASFEYLQNEGERVLLEAMDELEVAFSHPQSRRTDCNHIFLNFIPTVIMDPAKIEEAVTNMVMRYGPRLWKLRVLQAELKMTIRSAPNASTTTVRLCIANDSGYYLDISMYTEVVDPDTGTIRFEAYGLKQGSMHGLAISTPYLAKDYLQQKRFQAQSAGTTYVYDYPDMFRQMVDLQWKKYSQERMSEVIAIPEKQMDCIELVLDAETETRLYEQKRVPGENNVGMVAWRLTLYTPEYPEGRDIIVIANDITFLIGSFGPREDKVFYLASELSRELKIPRIYIAANSGARIGLAEEVKCLFKVAWEDPKEPDHGFRYLYLTPEDYAKVSSLNSVRAVLIEDEGESRYKITDVIGKGEGLGVENLRWAGMIAGETSKAYKEVVTISMVSCRAIGIGSYLVRLGQRVIQIENSHIILTGYAALNKLLGREVYASNNQLGGIQIMHNNGISHKTDQSDLEGIFTILKWLSYIPKDKMSPVPIIKPVDTIDREIDFIPTKAPYDPRWMLAGRQNPNNLEEWESGFFDKGSWSEIMEPWAQTVVTGRARLGGIPVGVIAVETRTVELTMPADPANLDSEAKTVSQAGQVWFPDSAYKTAQVIQDFGKEDLPLIIFANWRGFSGGMKDMYEQIMKFGAYIVDGLSSYTKPVLIYIPPNGELRGGAWAVVDPSINSRYMEMYADPDSRGGVLEPEGTVEIKYRKKDLLKTMHRVDVELKKLDEALKKASVQPPQLDIHERRSSVTVETKKSSEVIEIEGKITERENHLLPIYHQVAVHFADMHDTPVRMQEKEVILDVVPWRKSRTILYWRMRRLLLQDSIITSLLAAQPNLGVGQGEAMLRRWFVEDKGAAEGYKWDNNETIVQWLEDQLANPSMLSYNLHCVKKDAVITQIEKSLDDCPDMLLDTVFKILSKLNDNQKAEVIRTLSQVNQTDTTETT</sequence>
<feature type="domain" description="ATP-grasp" evidence="18">
    <location>
        <begin position="331"/>
        <end position="526"/>
    </location>
</feature>
<keyword evidence="10" id="KW-0092">Biotin</keyword>
<dbReference type="CDD" id="cd06850">
    <property type="entry name" value="biotinyl_domain"/>
    <property type="match status" value="1"/>
</dbReference>
<dbReference type="PROSITE" id="PS00867">
    <property type="entry name" value="CPSASE_2"/>
    <property type="match status" value="1"/>
</dbReference>
<evidence type="ECO:0000256" key="8">
    <source>
        <dbReference type="ARBA" id="ARBA00023098"/>
    </source>
</evidence>
<reference evidence="23" key="1">
    <citation type="submission" date="2025-08" db="UniProtKB">
        <authorList>
            <consortium name="RefSeq"/>
        </authorList>
    </citation>
    <scope>IDENTIFICATION</scope>
    <source>
        <tissue evidence="23">Whole Larva</tissue>
    </source>
</reference>
<dbReference type="Gene3D" id="3.90.1770.10">
    <property type="entry name" value="PreATP-grasp domain"/>
    <property type="match status" value="1"/>
</dbReference>
<dbReference type="SUPFAM" id="SSF51230">
    <property type="entry name" value="Single hybrid motif"/>
    <property type="match status" value="1"/>
</dbReference>
<comment type="catalytic activity">
    <reaction evidence="12">
        <text>hydrogencarbonate + acetyl-CoA + ATP = malonyl-CoA + ADP + phosphate + H(+)</text>
        <dbReference type="Rhea" id="RHEA:11308"/>
        <dbReference type="ChEBI" id="CHEBI:15378"/>
        <dbReference type="ChEBI" id="CHEBI:17544"/>
        <dbReference type="ChEBI" id="CHEBI:30616"/>
        <dbReference type="ChEBI" id="CHEBI:43474"/>
        <dbReference type="ChEBI" id="CHEBI:57288"/>
        <dbReference type="ChEBI" id="CHEBI:57384"/>
        <dbReference type="ChEBI" id="CHEBI:456216"/>
        <dbReference type="EC" id="6.4.1.2"/>
    </reaction>
</comment>